<dbReference type="EMBL" id="HBEJ01006323">
    <property type="protein sequence ID" value="CAD8366037.1"/>
    <property type="molecule type" value="Transcribed_RNA"/>
</dbReference>
<name>A0A7S0FKT8_9STRA</name>
<organism evidence="3">
    <name type="scientific">Minutocellus polymorphus</name>
    <dbReference type="NCBI Taxonomy" id="265543"/>
    <lineage>
        <taxon>Eukaryota</taxon>
        <taxon>Sar</taxon>
        <taxon>Stramenopiles</taxon>
        <taxon>Ochrophyta</taxon>
        <taxon>Bacillariophyta</taxon>
        <taxon>Mediophyceae</taxon>
        <taxon>Cymatosirophycidae</taxon>
        <taxon>Cymatosirales</taxon>
        <taxon>Cymatosiraceae</taxon>
        <taxon>Minutocellus</taxon>
    </lineage>
</organism>
<protein>
    <submittedName>
        <fullName evidence="3">Uncharacterized protein</fullName>
    </submittedName>
</protein>
<accession>A0A7S0FKT8</accession>
<keyword evidence="2" id="KW-0732">Signal</keyword>
<feature type="chain" id="PRO_5030799213" evidence="2">
    <location>
        <begin position="26"/>
        <end position="202"/>
    </location>
</feature>
<proteinExistence type="predicted"/>
<gene>
    <name evidence="3" type="ORF">MPOL1434_LOCUS3724</name>
</gene>
<sequence>MPSKQSLLSAATILATAACATPALAFTSVASTLPSAAQHQGQSVAAASPLFRSKSTPVGQNRKVSPLERTSQLFMTSGGDSSEGEETTKQEEKTTNEKKEDEDESTALIKKPSSTGSDADGSGGFFLTLLLAPPLIAKFCLVLLLKFATDCVVYPTLFVWRLASRAKRKVLDTLGIGKGSNGTDDGAAPVNGNGSAPNGDFA</sequence>
<evidence type="ECO:0000256" key="2">
    <source>
        <dbReference type="SAM" id="SignalP"/>
    </source>
</evidence>
<feature type="region of interest" description="Disordered" evidence="1">
    <location>
        <begin position="181"/>
        <end position="202"/>
    </location>
</feature>
<feature type="region of interest" description="Disordered" evidence="1">
    <location>
        <begin position="52"/>
        <end position="119"/>
    </location>
</feature>
<evidence type="ECO:0000313" key="3">
    <source>
        <dbReference type="EMBL" id="CAD8366037.1"/>
    </source>
</evidence>
<dbReference type="AlphaFoldDB" id="A0A7S0FKT8"/>
<feature type="compositionally biased region" description="Basic and acidic residues" evidence="1">
    <location>
        <begin position="86"/>
        <end position="99"/>
    </location>
</feature>
<evidence type="ECO:0000256" key="1">
    <source>
        <dbReference type="SAM" id="MobiDB-lite"/>
    </source>
</evidence>
<feature type="compositionally biased region" description="Polar residues" evidence="1">
    <location>
        <begin position="53"/>
        <end position="80"/>
    </location>
</feature>
<feature type="signal peptide" evidence="2">
    <location>
        <begin position="1"/>
        <end position="25"/>
    </location>
</feature>
<dbReference type="PROSITE" id="PS51257">
    <property type="entry name" value="PROKAR_LIPOPROTEIN"/>
    <property type="match status" value="1"/>
</dbReference>
<reference evidence="3" key="1">
    <citation type="submission" date="2021-01" db="EMBL/GenBank/DDBJ databases">
        <authorList>
            <person name="Corre E."/>
            <person name="Pelletier E."/>
            <person name="Niang G."/>
            <person name="Scheremetjew M."/>
            <person name="Finn R."/>
            <person name="Kale V."/>
            <person name="Holt S."/>
            <person name="Cochrane G."/>
            <person name="Meng A."/>
            <person name="Brown T."/>
            <person name="Cohen L."/>
        </authorList>
    </citation>
    <scope>NUCLEOTIDE SEQUENCE</scope>
    <source>
        <strain evidence="3">CCMP3303</strain>
    </source>
</reference>